<reference evidence="12 13" key="1">
    <citation type="submission" date="2022-01" db="EMBL/GenBank/DDBJ databases">
        <title>Dethiosulfovibrio faecalis sp. nov., a novel proteolytic, non-sulfur-reducing bacterium isolated from a marine aquaculture solid waste bioreactor.</title>
        <authorList>
            <person name="Grabowski S."/>
            <person name="Apolinario E."/>
            <person name="Schneider N."/>
            <person name="Marshall C.W."/>
            <person name="Sowers K.R."/>
        </authorList>
    </citation>
    <scope>NUCLEOTIDE SEQUENCE [LARGE SCALE GENOMIC DNA]</scope>
    <source>
        <strain evidence="12 13">DSM 12537</strain>
    </source>
</reference>
<keyword evidence="4" id="KW-0808">Transferase</keyword>
<feature type="transmembrane region" description="Helical" evidence="9">
    <location>
        <begin position="140"/>
        <end position="157"/>
    </location>
</feature>
<comment type="catalytic activity">
    <reaction evidence="1">
        <text>ATP + protein L-histidine = ADP + protein N-phospho-L-histidine.</text>
        <dbReference type="EC" id="2.7.13.3"/>
    </reaction>
</comment>
<evidence type="ECO:0000313" key="13">
    <source>
        <dbReference type="Proteomes" id="UP001200430"/>
    </source>
</evidence>
<evidence type="ECO:0000259" key="11">
    <source>
        <dbReference type="Pfam" id="PF07730"/>
    </source>
</evidence>
<keyword evidence="5" id="KW-0547">Nucleotide-binding</keyword>
<evidence type="ECO:0000313" key="12">
    <source>
        <dbReference type="EMBL" id="MCF4141219.1"/>
    </source>
</evidence>
<evidence type="ECO:0000256" key="5">
    <source>
        <dbReference type="ARBA" id="ARBA00022741"/>
    </source>
</evidence>
<keyword evidence="9" id="KW-1133">Transmembrane helix</keyword>
<dbReference type="SUPFAM" id="SSF55874">
    <property type="entry name" value="ATPase domain of HSP90 chaperone/DNA topoisomerase II/histidine kinase"/>
    <property type="match status" value="1"/>
</dbReference>
<dbReference type="PANTHER" id="PTHR24421:SF10">
    <property type="entry name" value="NITRATE_NITRITE SENSOR PROTEIN NARQ"/>
    <property type="match status" value="1"/>
</dbReference>
<evidence type="ECO:0000259" key="10">
    <source>
        <dbReference type="Pfam" id="PF02518"/>
    </source>
</evidence>
<dbReference type="RefSeq" id="WP_236097550.1">
    <property type="nucleotide sequence ID" value="NZ_JAKGUD010000001.1"/>
</dbReference>
<evidence type="ECO:0000256" key="2">
    <source>
        <dbReference type="ARBA" id="ARBA00012438"/>
    </source>
</evidence>
<keyword evidence="3" id="KW-0597">Phosphoprotein</keyword>
<comment type="caution">
    <text evidence="12">The sequence shown here is derived from an EMBL/GenBank/DDBJ whole genome shotgun (WGS) entry which is preliminary data.</text>
</comment>
<dbReference type="InterPro" id="IPR050482">
    <property type="entry name" value="Sensor_HK_TwoCompSys"/>
</dbReference>
<keyword evidence="9" id="KW-0812">Transmembrane</keyword>
<dbReference type="Gene3D" id="1.20.5.1930">
    <property type="match status" value="1"/>
</dbReference>
<protein>
    <recommendedName>
        <fullName evidence="2">histidine kinase</fullName>
        <ecNumber evidence="2">2.7.13.3</ecNumber>
    </recommendedName>
</protein>
<dbReference type="PANTHER" id="PTHR24421">
    <property type="entry name" value="NITRATE/NITRITE SENSOR PROTEIN NARX-RELATED"/>
    <property type="match status" value="1"/>
</dbReference>
<dbReference type="InterPro" id="IPR036890">
    <property type="entry name" value="HATPase_C_sf"/>
</dbReference>
<evidence type="ECO:0000256" key="3">
    <source>
        <dbReference type="ARBA" id="ARBA00022553"/>
    </source>
</evidence>
<feature type="transmembrane region" description="Helical" evidence="9">
    <location>
        <begin position="12"/>
        <end position="36"/>
    </location>
</feature>
<dbReference type="GO" id="GO:0016301">
    <property type="term" value="F:kinase activity"/>
    <property type="evidence" value="ECO:0007669"/>
    <property type="project" value="UniProtKB-KW"/>
</dbReference>
<evidence type="ECO:0000256" key="1">
    <source>
        <dbReference type="ARBA" id="ARBA00000085"/>
    </source>
</evidence>
<name>A0ABS9EKK3_9BACT</name>
<gene>
    <name evidence="12" type="ORF">L2W38_00095</name>
</gene>
<dbReference type="CDD" id="cd16917">
    <property type="entry name" value="HATPase_UhpB-NarQ-NarX-like"/>
    <property type="match status" value="1"/>
</dbReference>
<feature type="domain" description="Signal transduction histidine kinase subgroup 3 dimerisation and phosphoacceptor" evidence="11">
    <location>
        <begin position="260"/>
        <end position="322"/>
    </location>
</feature>
<dbReference type="InterPro" id="IPR003594">
    <property type="entry name" value="HATPase_dom"/>
</dbReference>
<keyword evidence="8" id="KW-0902">Two-component regulatory system</keyword>
<proteinExistence type="predicted"/>
<keyword evidence="9" id="KW-0472">Membrane</keyword>
<evidence type="ECO:0000256" key="8">
    <source>
        <dbReference type="ARBA" id="ARBA00023012"/>
    </source>
</evidence>
<dbReference type="Proteomes" id="UP001200430">
    <property type="component" value="Unassembled WGS sequence"/>
</dbReference>
<dbReference type="Pfam" id="PF02518">
    <property type="entry name" value="HATPase_c"/>
    <property type="match status" value="1"/>
</dbReference>
<dbReference type="InterPro" id="IPR011712">
    <property type="entry name" value="Sig_transdc_His_kin_sub3_dim/P"/>
</dbReference>
<evidence type="ECO:0000256" key="6">
    <source>
        <dbReference type="ARBA" id="ARBA00022777"/>
    </source>
</evidence>
<evidence type="ECO:0000256" key="4">
    <source>
        <dbReference type="ARBA" id="ARBA00022679"/>
    </source>
</evidence>
<evidence type="ECO:0000256" key="9">
    <source>
        <dbReference type="SAM" id="Phobius"/>
    </source>
</evidence>
<keyword evidence="13" id="KW-1185">Reference proteome</keyword>
<dbReference type="Gene3D" id="3.30.565.10">
    <property type="entry name" value="Histidine kinase-like ATPase, C-terminal domain"/>
    <property type="match status" value="1"/>
</dbReference>
<dbReference type="EC" id="2.7.13.3" evidence="2"/>
<feature type="domain" description="Histidine kinase/HSP90-like ATPase" evidence="10">
    <location>
        <begin position="364"/>
        <end position="456"/>
    </location>
</feature>
<organism evidence="12 13">
    <name type="scientific">Dethiosulfovibrio marinus</name>
    <dbReference type="NCBI Taxonomy" id="133532"/>
    <lineage>
        <taxon>Bacteria</taxon>
        <taxon>Thermotogati</taxon>
        <taxon>Synergistota</taxon>
        <taxon>Synergistia</taxon>
        <taxon>Synergistales</taxon>
        <taxon>Dethiosulfovibrionaceae</taxon>
        <taxon>Dethiosulfovibrio</taxon>
    </lineage>
</organism>
<accession>A0ABS9EKK3</accession>
<sequence>MIRRGMPIRWSLSAIFLIAVLLPTAAVLVTAGIGIVHHDRAMKRVMASYVENLADNVASRVDLEDSKWVLPTPMVELLRQLQVFSWGPSLPGWVVVVDGDGKILLASPGAEVTFKRLWRKDVPIGRAVELMDDRGDRYTVAVYPAASTFVVAAVAWNQLMGPMVQASRLWSILIGAVIVASVISGVMLWRWAIGPIKGLSDELTDLKWGCEVPVADDSRSTIWEVRHLRTVLCRLSRAARERVELWNRYLQDVVRVQESEKSRIARDIHDGPVQEVTALIQRIRLASLDPVEKREDHLRLAEDIGKETIRQLREMCNQLSPPWLDLGMKHALDELSDRLSRHLGLFVQLDISDDVEEDPDVILAFFRIIQEAIHNSSRHGGAKNVDIEISGDEENTYLSIKDDGSGFQWPEDFELLRSTGHRGLLNMRERIELIGGSMRAETSPGEGCSLFFTVPVIGRT</sequence>
<evidence type="ECO:0000256" key="7">
    <source>
        <dbReference type="ARBA" id="ARBA00022840"/>
    </source>
</evidence>
<dbReference type="Pfam" id="PF07730">
    <property type="entry name" value="HisKA_3"/>
    <property type="match status" value="1"/>
</dbReference>
<dbReference type="EMBL" id="JAKGUD010000001">
    <property type="protein sequence ID" value="MCF4141219.1"/>
    <property type="molecule type" value="Genomic_DNA"/>
</dbReference>
<keyword evidence="7" id="KW-0067">ATP-binding</keyword>
<keyword evidence="6 12" id="KW-0418">Kinase</keyword>
<feature type="transmembrane region" description="Helical" evidence="9">
    <location>
        <begin position="169"/>
        <end position="189"/>
    </location>
</feature>